<dbReference type="AlphaFoldDB" id="A0A1H3Y8D2"/>
<organism evidence="1 2">
    <name type="scientific">Haloplanus vescus</name>
    <dbReference type="NCBI Taxonomy" id="555874"/>
    <lineage>
        <taxon>Archaea</taxon>
        <taxon>Methanobacteriati</taxon>
        <taxon>Methanobacteriota</taxon>
        <taxon>Stenosarchaea group</taxon>
        <taxon>Halobacteria</taxon>
        <taxon>Halobacteriales</taxon>
        <taxon>Haloferacaceae</taxon>
        <taxon>Haloplanus</taxon>
    </lineage>
</organism>
<name>A0A1H3Y8D2_9EURY</name>
<dbReference type="Proteomes" id="UP000236755">
    <property type="component" value="Unassembled WGS sequence"/>
</dbReference>
<sequence length="96" mass="10750">MSSDESSPESTADATPVTVTVYTREECHLCHEAIETIERVADSVARPVSIETVDVDTDPDLQDEYGERVPYVLVADRPAFKYRVDADEFRATLAER</sequence>
<accession>A0A1H3Y8D2</accession>
<keyword evidence="1" id="KW-0413">Isomerase</keyword>
<gene>
    <name evidence="1" type="ORF">SAMN04488065_1724</name>
</gene>
<dbReference type="InterPro" id="IPR036249">
    <property type="entry name" value="Thioredoxin-like_sf"/>
</dbReference>
<evidence type="ECO:0000313" key="2">
    <source>
        <dbReference type="Proteomes" id="UP000236755"/>
    </source>
</evidence>
<keyword evidence="2" id="KW-1185">Reference proteome</keyword>
<evidence type="ECO:0000313" key="1">
    <source>
        <dbReference type="EMBL" id="SEA07889.1"/>
    </source>
</evidence>
<proteinExistence type="predicted"/>
<dbReference type="GO" id="GO:0016853">
    <property type="term" value="F:isomerase activity"/>
    <property type="evidence" value="ECO:0007669"/>
    <property type="project" value="UniProtKB-KW"/>
</dbReference>
<dbReference type="Pfam" id="PF05768">
    <property type="entry name" value="Glrx-like"/>
    <property type="match status" value="1"/>
</dbReference>
<dbReference type="InterPro" id="IPR008554">
    <property type="entry name" value="Glutaredoxin-like"/>
</dbReference>
<dbReference type="RefSeq" id="WP_092633940.1">
    <property type="nucleotide sequence ID" value="NZ_FNQT01000002.1"/>
</dbReference>
<reference evidence="1 2" key="1">
    <citation type="submission" date="2016-10" db="EMBL/GenBank/DDBJ databases">
        <authorList>
            <person name="de Groot N.N."/>
        </authorList>
    </citation>
    <scope>NUCLEOTIDE SEQUENCE [LARGE SCALE GENOMIC DNA]</scope>
    <source>
        <strain evidence="1 2">CGMCC 1.8712</strain>
    </source>
</reference>
<dbReference type="SUPFAM" id="SSF52833">
    <property type="entry name" value="Thioredoxin-like"/>
    <property type="match status" value="1"/>
</dbReference>
<dbReference type="EMBL" id="FNQT01000002">
    <property type="protein sequence ID" value="SEA07889.1"/>
    <property type="molecule type" value="Genomic_DNA"/>
</dbReference>
<dbReference type="Gene3D" id="3.40.30.10">
    <property type="entry name" value="Glutaredoxin"/>
    <property type="match status" value="1"/>
</dbReference>
<protein>
    <submittedName>
        <fullName evidence="1">Thiol-disulfide isomerase or thioredoxin</fullName>
    </submittedName>
</protein>
<dbReference type="STRING" id="555874.SAMN04488065_1724"/>
<dbReference type="OrthoDB" id="286273at2157"/>